<feature type="transmembrane region" description="Helical" evidence="5">
    <location>
        <begin position="162"/>
        <end position="181"/>
    </location>
</feature>
<evidence type="ECO:0000313" key="6">
    <source>
        <dbReference type="Ensembl" id="ENSLACP00000013983.1"/>
    </source>
</evidence>
<dbReference type="HOGENOM" id="CLU_007946_3_5_1"/>
<dbReference type="GeneTree" id="ENSGT00940000156370"/>
<feature type="transmembrane region" description="Helical" evidence="5">
    <location>
        <begin position="131"/>
        <end position="150"/>
    </location>
</feature>
<evidence type="ECO:0000256" key="4">
    <source>
        <dbReference type="ARBA" id="ARBA00023136"/>
    </source>
</evidence>
<dbReference type="PANTHER" id="PTHR11785:SF354">
    <property type="entry name" value="B(0,+)-TYPE AMINO ACID TRANSPORTER 1"/>
    <property type="match status" value="1"/>
</dbReference>
<dbReference type="EMBL" id="AFYH01158576">
    <property type="status" value="NOT_ANNOTATED_CDS"/>
    <property type="molecule type" value="Genomic_DNA"/>
</dbReference>
<dbReference type="GO" id="GO:0015179">
    <property type="term" value="F:L-amino acid transmembrane transporter activity"/>
    <property type="evidence" value="ECO:0007669"/>
    <property type="project" value="TreeGrafter"/>
</dbReference>
<dbReference type="STRING" id="7897.ENSLACP00000013983"/>
<evidence type="ECO:0000256" key="1">
    <source>
        <dbReference type="ARBA" id="ARBA00004141"/>
    </source>
</evidence>
<dbReference type="PANTHER" id="PTHR11785">
    <property type="entry name" value="AMINO ACID TRANSPORTER"/>
    <property type="match status" value="1"/>
</dbReference>
<feature type="transmembrane region" description="Helical" evidence="5">
    <location>
        <begin position="97"/>
        <end position="119"/>
    </location>
</feature>
<feature type="transmembrane region" description="Helical" evidence="5">
    <location>
        <begin position="7"/>
        <end position="28"/>
    </location>
</feature>
<keyword evidence="7" id="KW-1185">Reference proteome</keyword>
<sequence length="236" mass="26485">RNLPLSIIIGIPLVIICYILVNIAYFTVITPMELLQSQAVAVTFGERVLYAASWIMPVSVAFSTFGAANGSCFTAGRVSYVAGREGHMVKILSYISVKYLTPLPAVVFNGILASCYIIPANITSLINFFSFAQWLFYGMAISALIVMRFTRKELKRPLRVPLVIPVFMAVVSIYLVLAPIIDQPALEYLYCAIFIFSGLFLYLFFVHFKFGWTQKIMRPFTMHLQLLLQVAPAEDL</sequence>
<organism evidence="6 7">
    <name type="scientific">Latimeria chalumnae</name>
    <name type="common">Coelacanth</name>
    <dbReference type="NCBI Taxonomy" id="7897"/>
    <lineage>
        <taxon>Eukaryota</taxon>
        <taxon>Metazoa</taxon>
        <taxon>Chordata</taxon>
        <taxon>Craniata</taxon>
        <taxon>Vertebrata</taxon>
        <taxon>Euteleostomi</taxon>
        <taxon>Coelacanthiformes</taxon>
        <taxon>Coelacanthidae</taxon>
        <taxon>Latimeria</taxon>
    </lineage>
</organism>
<protein>
    <submittedName>
        <fullName evidence="6">Solute carrier family 7 member 9</fullName>
    </submittedName>
</protein>
<reference evidence="6" key="3">
    <citation type="submission" date="2025-09" db="UniProtKB">
        <authorList>
            <consortium name="Ensembl"/>
        </authorList>
    </citation>
    <scope>IDENTIFICATION</scope>
</reference>
<keyword evidence="4 5" id="KW-0472">Membrane</keyword>
<feature type="transmembrane region" description="Helical" evidence="5">
    <location>
        <begin position="48"/>
        <end position="76"/>
    </location>
</feature>
<dbReference type="OMA" id="CTCIDEL"/>
<name>H3AWG2_LATCH</name>
<keyword evidence="3 5" id="KW-1133">Transmembrane helix</keyword>
<evidence type="ECO:0000256" key="5">
    <source>
        <dbReference type="SAM" id="Phobius"/>
    </source>
</evidence>
<evidence type="ECO:0000256" key="3">
    <source>
        <dbReference type="ARBA" id="ARBA00022989"/>
    </source>
</evidence>
<dbReference type="FunFam" id="1.20.1740.10:FF:000095">
    <property type="entry name" value="B(0,+)-type amino acid transporter 1-like"/>
    <property type="match status" value="1"/>
</dbReference>
<dbReference type="GO" id="GO:0016020">
    <property type="term" value="C:membrane"/>
    <property type="evidence" value="ECO:0007669"/>
    <property type="project" value="UniProtKB-SubCell"/>
</dbReference>
<proteinExistence type="predicted"/>
<reference evidence="6" key="2">
    <citation type="submission" date="2025-08" db="UniProtKB">
        <authorList>
            <consortium name="Ensembl"/>
        </authorList>
    </citation>
    <scope>IDENTIFICATION</scope>
</reference>
<keyword evidence="2 5" id="KW-0812">Transmembrane</keyword>
<evidence type="ECO:0000313" key="7">
    <source>
        <dbReference type="Proteomes" id="UP000008672"/>
    </source>
</evidence>
<dbReference type="Proteomes" id="UP000008672">
    <property type="component" value="Unassembled WGS sequence"/>
</dbReference>
<dbReference type="Gene3D" id="1.20.1740.10">
    <property type="entry name" value="Amino acid/polyamine transporter I"/>
    <property type="match status" value="1"/>
</dbReference>
<dbReference type="eggNOG" id="KOG1287">
    <property type="taxonomic scope" value="Eukaryota"/>
</dbReference>
<accession>H3AWG2</accession>
<dbReference type="EMBL" id="AFYH01158577">
    <property type="status" value="NOT_ANNOTATED_CDS"/>
    <property type="molecule type" value="Genomic_DNA"/>
</dbReference>
<evidence type="ECO:0000256" key="2">
    <source>
        <dbReference type="ARBA" id="ARBA00022692"/>
    </source>
</evidence>
<dbReference type="Pfam" id="PF13520">
    <property type="entry name" value="AA_permease_2"/>
    <property type="match status" value="1"/>
</dbReference>
<dbReference type="InParanoid" id="H3AWG2"/>
<dbReference type="InterPro" id="IPR002293">
    <property type="entry name" value="AA/rel_permease1"/>
</dbReference>
<gene>
    <name evidence="6" type="primary">LOC102353669</name>
</gene>
<reference evidence="7" key="1">
    <citation type="submission" date="2011-08" db="EMBL/GenBank/DDBJ databases">
        <title>The draft genome of Latimeria chalumnae.</title>
        <authorList>
            <person name="Di Palma F."/>
            <person name="Alfoldi J."/>
            <person name="Johnson J."/>
            <person name="Berlin A."/>
            <person name="Gnerre S."/>
            <person name="Jaffe D."/>
            <person name="MacCallum I."/>
            <person name="Young S."/>
            <person name="Walker B.J."/>
            <person name="Lander E."/>
            <person name="Lindblad-Toh K."/>
        </authorList>
    </citation>
    <scope>NUCLEOTIDE SEQUENCE [LARGE SCALE GENOMIC DNA]</scope>
    <source>
        <strain evidence="7">Wild caught</strain>
    </source>
</reference>
<comment type="subcellular location">
    <subcellularLocation>
        <location evidence="1">Membrane</location>
        <topology evidence="1">Multi-pass membrane protein</topology>
    </subcellularLocation>
</comment>
<dbReference type="AlphaFoldDB" id="H3AWG2"/>
<dbReference type="InterPro" id="IPR050598">
    <property type="entry name" value="AminoAcid_Transporter"/>
</dbReference>
<feature type="transmembrane region" description="Helical" evidence="5">
    <location>
        <begin position="187"/>
        <end position="208"/>
    </location>
</feature>
<dbReference type="Ensembl" id="ENSLACT00000014082.1">
    <property type="protein sequence ID" value="ENSLACP00000013983.1"/>
    <property type="gene ID" value="ENSLACG00000012311.1"/>
</dbReference>